<evidence type="ECO:0000259" key="10">
    <source>
        <dbReference type="Pfam" id="PF08124"/>
    </source>
</evidence>
<dbReference type="InterPro" id="IPR003159">
    <property type="entry name" value="Lyase_8_central_dom"/>
</dbReference>
<dbReference type="PROSITE" id="PS51318">
    <property type="entry name" value="TAT"/>
    <property type="match status" value="1"/>
</dbReference>
<evidence type="ECO:0000256" key="5">
    <source>
        <dbReference type="ARBA" id="ARBA00023239"/>
    </source>
</evidence>
<proteinExistence type="inferred from homology"/>
<dbReference type="Pfam" id="PF24517">
    <property type="entry name" value="CBM96"/>
    <property type="match status" value="1"/>
</dbReference>
<evidence type="ECO:0000259" key="9">
    <source>
        <dbReference type="Pfam" id="PF02884"/>
    </source>
</evidence>
<dbReference type="RefSeq" id="WP_184921695.1">
    <property type="nucleotide sequence ID" value="NZ_JACHJR010000001.1"/>
</dbReference>
<evidence type="ECO:0000256" key="4">
    <source>
        <dbReference type="ARBA" id="ARBA00022729"/>
    </source>
</evidence>
<dbReference type="Gene3D" id="2.70.98.10">
    <property type="match status" value="1"/>
</dbReference>
<feature type="active site" evidence="6">
    <location>
        <position position="274"/>
    </location>
</feature>
<dbReference type="SUPFAM" id="SSF48230">
    <property type="entry name" value="Chondroitin AC/alginate lyase"/>
    <property type="match status" value="1"/>
</dbReference>
<dbReference type="InterPro" id="IPR011013">
    <property type="entry name" value="Gal_mutarotase_sf_dom"/>
</dbReference>
<feature type="signal peptide" evidence="7">
    <location>
        <begin position="1"/>
        <end position="43"/>
    </location>
</feature>
<reference evidence="12 13" key="1">
    <citation type="submission" date="2020-08" db="EMBL/GenBank/DDBJ databases">
        <title>Sequencing the genomes of 1000 actinobacteria strains.</title>
        <authorList>
            <person name="Klenk H.-P."/>
        </authorList>
    </citation>
    <scope>NUCLEOTIDE SEQUENCE [LARGE SCALE GENOMIC DNA]</scope>
    <source>
        <strain evidence="12 13">DSM 44786</strain>
    </source>
</reference>
<feature type="domain" description="Carbohydrate-binding module family 96" evidence="11">
    <location>
        <begin position="814"/>
        <end position="982"/>
    </location>
</feature>
<keyword evidence="4 7" id="KW-0732">Signal</keyword>
<dbReference type="Gene3D" id="2.60.220.10">
    <property type="entry name" value="Polysaccharide lyase family 8-like, C-terminal"/>
    <property type="match status" value="1"/>
</dbReference>
<evidence type="ECO:0000256" key="3">
    <source>
        <dbReference type="ARBA" id="ARBA00022525"/>
    </source>
</evidence>
<sequence>MDADQPRSRFSASMSRRRLLRIGGTATALAAASQLLRPGAAWAADAYDAMRDTWSLMLTGSGFDPAAAPYSTALSALGTEADGYLGSIAPGASSLWPDLPIGSVSANVTSCYVRLRVMALAYVQPGTGLTGSASLASAITTGLDWMHAHAYSPTTTVYNNWWDWEIGAPQRMLDACVLMYPQLTAAQIADYCAAVDHFVPASRLATYSGTSTGANRVDLCQVYALRGVLGKSAAPIGVARDALPPVFPYVLSGDGFYADGSFVQHTYIPYTGAYGEVFLRGVSKLLALLAGTAWAVTDPAVQNYYDSVTNAYAPFLYNGLVMDGVSGRSISRGVQLSRPDVQQDDHVRGHSIVGHVLRLADSGAVSASVAASWKSMAKGWIQRDYYRNLLTSTTMEIPELARAQALLNNSSVTASAEPVNSRVFAMDRAVHRRAGWAASISMCSARTSFYETGNGENLRGWHTNNGMLYWWGDTYGNGQYSDAFWPTVDPYALPGTTVSTKVLADAAGGAWGASHPSATWAGGATDGTFSAVGQDVRGLQSTLTGKKSWFCLDDSIVCLGAGITATDGVPVQTTVDNRNMSPNNAFVFTVDGTVQSSTLGWSQTFTGSKYMAINGVGAWVFPGGATVKAKRVARTGAWSDVNTGSSTTPLTRNYVTMSLDHGTDPVDASYHYVLMPGATAATAAARAAAPTATVLSNTSTVQAISCPSLGLTMANFFAAGTAGPITVSAPCSVVVKEQGGTLSVHVSDPSRIATTVQVTVARPGYASVTAASGVTVLTTSGQVALLAETGGKQGASQSVTLGTTGAAPAAATATRLGATATTYVRDGAYGNTNYGNATTMVVKNSNVANNGYNRRSLLKFDVSGLTGTVSRAVLWVYGNVQDSAGIRTTLQAFATASGTWTEPGVTWNGAPAPTTALGTGAVSTGYDWVGLDVTGAVAAALPSAGGSGTASLAVFGPLGAVGLAAVLNTRLNSGNPPRLEVVTA</sequence>
<dbReference type="InterPro" id="IPR004103">
    <property type="entry name" value="Lyase_8_C"/>
</dbReference>
<dbReference type="Pfam" id="PF02884">
    <property type="entry name" value="Lyase_8_C"/>
    <property type="match status" value="1"/>
</dbReference>
<keyword evidence="3" id="KW-0964">Secreted</keyword>
<comment type="similarity">
    <text evidence="2">Belongs to the polysaccharide lyase 8 family.</text>
</comment>
<feature type="domain" description="Polysaccharide lyase 8 N-terminal alpha-helical" evidence="10">
    <location>
        <begin position="54"/>
        <end position="363"/>
    </location>
</feature>
<gene>
    <name evidence="12" type="ORF">F4556_006030</name>
</gene>
<dbReference type="GO" id="GO:0005576">
    <property type="term" value="C:extracellular region"/>
    <property type="evidence" value="ECO:0007669"/>
    <property type="project" value="UniProtKB-SubCell"/>
</dbReference>
<dbReference type="CDD" id="cd01083">
    <property type="entry name" value="GAG_Lyase"/>
    <property type="match status" value="1"/>
</dbReference>
<feature type="active site" evidence="6">
    <location>
        <position position="265"/>
    </location>
</feature>
<dbReference type="InterPro" id="IPR008929">
    <property type="entry name" value="Chondroitin_lyas"/>
</dbReference>
<organism evidence="12 13">
    <name type="scientific">Kitasatospora gansuensis</name>
    <dbReference type="NCBI Taxonomy" id="258050"/>
    <lineage>
        <taxon>Bacteria</taxon>
        <taxon>Bacillati</taxon>
        <taxon>Actinomycetota</taxon>
        <taxon>Actinomycetes</taxon>
        <taxon>Kitasatosporales</taxon>
        <taxon>Streptomycetaceae</taxon>
        <taxon>Kitasatospora</taxon>
    </lineage>
</organism>
<evidence type="ECO:0000256" key="6">
    <source>
        <dbReference type="PIRSR" id="PIRSR638970-1"/>
    </source>
</evidence>
<evidence type="ECO:0000313" key="12">
    <source>
        <dbReference type="EMBL" id="MBB4950495.1"/>
    </source>
</evidence>
<dbReference type="Pfam" id="PF08124">
    <property type="entry name" value="Lyase_8_N"/>
    <property type="match status" value="1"/>
</dbReference>
<dbReference type="Gene3D" id="1.50.10.100">
    <property type="entry name" value="Chondroitin AC/alginate lyase"/>
    <property type="match status" value="1"/>
</dbReference>
<dbReference type="InterPro" id="IPR012970">
    <property type="entry name" value="Lyase_8_alpha_N"/>
</dbReference>
<evidence type="ECO:0000256" key="1">
    <source>
        <dbReference type="ARBA" id="ARBA00004613"/>
    </source>
</evidence>
<evidence type="ECO:0000256" key="2">
    <source>
        <dbReference type="ARBA" id="ARBA00006699"/>
    </source>
</evidence>
<feature type="chain" id="PRO_5031165085" evidence="7">
    <location>
        <begin position="44"/>
        <end position="984"/>
    </location>
</feature>
<dbReference type="Pfam" id="PF02278">
    <property type="entry name" value="Lyase_8"/>
    <property type="match status" value="1"/>
</dbReference>
<dbReference type="SUPFAM" id="SSF74650">
    <property type="entry name" value="Galactose mutarotase-like"/>
    <property type="match status" value="1"/>
</dbReference>
<comment type="caution">
    <text evidence="12">The sequence shown here is derived from an EMBL/GenBank/DDBJ whole genome shotgun (WGS) entry which is preliminary data.</text>
</comment>
<dbReference type="GO" id="GO:0005975">
    <property type="term" value="P:carbohydrate metabolic process"/>
    <property type="evidence" value="ECO:0007669"/>
    <property type="project" value="InterPro"/>
</dbReference>
<dbReference type="EMBL" id="JACHJR010000001">
    <property type="protein sequence ID" value="MBB4950495.1"/>
    <property type="molecule type" value="Genomic_DNA"/>
</dbReference>
<evidence type="ECO:0000256" key="7">
    <source>
        <dbReference type="SAM" id="SignalP"/>
    </source>
</evidence>
<dbReference type="PANTHER" id="PTHR38481:SF1">
    <property type="entry name" value="HYALURONATE LYASE"/>
    <property type="match status" value="1"/>
</dbReference>
<name>A0A7W7SHB6_9ACTN</name>
<feature type="domain" description="Polysaccharide lyase family 8 central" evidence="8">
    <location>
        <begin position="424"/>
        <end position="678"/>
    </location>
</feature>
<protein>
    <submittedName>
        <fullName evidence="12">Hyaluronate lyase</fullName>
        <ecNumber evidence="12">4.2.2.1</ecNumber>
    </submittedName>
</protein>
<dbReference type="InterPro" id="IPR011071">
    <property type="entry name" value="Lyase_8-like_C"/>
</dbReference>
<keyword evidence="13" id="KW-1185">Reference proteome</keyword>
<dbReference type="PANTHER" id="PTHR38481">
    <property type="entry name" value="HYALURONATE LYASE"/>
    <property type="match status" value="1"/>
</dbReference>
<dbReference type="InterPro" id="IPR038970">
    <property type="entry name" value="Lyase_8"/>
</dbReference>
<dbReference type="InterPro" id="IPR006311">
    <property type="entry name" value="TAT_signal"/>
</dbReference>
<keyword evidence="5 12" id="KW-0456">Lyase</keyword>
<accession>A0A7W7SHB6</accession>
<dbReference type="InterPro" id="IPR055372">
    <property type="entry name" value="CBM96"/>
</dbReference>
<dbReference type="InterPro" id="IPR014718">
    <property type="entry name" value="GH-type_carb-bd"/>
</dbReference>
<dbReference type="EC" id="4.2.2.1" evidence="12"/>
<dbReference type="SUPFAM" id="SSF49863">
    <property type="entry name" value="Hyaluronate lyase-like, C-terminal domain"/>
    <property type="match status" value="1"/>
</dbReference>
<evidence type="ECO:0000259" key="11">
    <source>
        <dbReference type="Pfam" id="PF24517"/>
    </source>
</evidence>
<evidence type="ECO:0000313" key="13">
    <source>
        <dbReference type="Proteomes" id="UP000573327"/>
    </source>
</evidence>
<feature type="active site" evidence="6">
    <location>
        <position position="328"/>
    </location>
</feature>
<dbReference type="GO" id="GO:0030246">
    <property type="term" value="F:carbohydrate binding"/>
    <property type="evidence" value="ECO:0007669"/>
    <property type="project" value="InterPro"/>
</dbReference>
<dbReference type="AlphaFoldDB" id="A0A7W7SHB6"/>
<dbReference type="Proteomes" id="UP000573327">
    <property type="component" value="Unassembled WGS sequence"/>
</dbReference>
<dbReference type="NCBIfam" id="NF033679">
    <property type="entry name" value="DNRLRE_dom"/>
    <property type="match status" value="1"/>
</dbReference>
<comment type="subcellular location">
    <subcellularLocation>
        <location evidence="1">Secreted</location>
    </subcellularLocation>
</comment>
<dbReference type="GO" id="GO:0030340">
    <property type="term" value="F:hyaluronate lyase activity"/>
    <property type="evidence" value="ECO:0007669"/>
    <property type="project" value="UniProtKB-EC"/>
</dbReference>
<evidence type="ECO:0000259" key="8">
    <source>
        <dbReference type="Pfam" id="PF02278"/>
    </source>
</evidence>
<feature type="domain" description="Polysaccharide lyase family 8 C-terminal" evidence="9">
    <location>
        <begin position="693"/>
        <end position="757"/>
    </location>
</feature>